<keyword evidence="2 6" id="KW-0812">Transmembrane</keyword>
<feature type="transmembrane region" description="Helical" evidence="6">
    <location>
        <begin position="75"/>
        <end position="96"/>
    </location>
</feature>
<feature type="region of interest" description="Disordered" evidence="5">
    <location>
        <begin position="1"/>
        <end position="25"/>
    </location>
</feature>
<dbReference type="Pfam" id="PF05745">
    <property type="entry name" value="CRPA"/>
    <property type="match status" value="1"/>
</dbReference>
<evidence type="ECO:0000256" key="5">
    <source>
        <dbReference type="SAM" id="MobiDB-lite"/>
    </source>
</evidence>
<name>A0AAQ0EKX7_9CHLA</name>
<keyword evidence="4 6" id="KW-0472">Membrane</keyword>
<comment type="subcellular location">
    <subcellularLocation>
        <location evidence="1">Membrane</location>
        <topology evidence="1">Multi-pass membrane protein</topology>
    </subcellularLocation>
</comment>
<evidence type="ECO:0000313" key="7">
    <source>
        <dbReference type="EMBL" id="QYC74429.1"/>
    </source>
</evidence>
<dbReference type="Proteomes" id="UP000825134">
    <property type="component" value="Chromosome"/>
</dbReference>
<dbReference type="EMBL" id="CP063185">
    <property type="protein sequence ID" value="QYC74429.1"/>
    <property type="molecule type" value="Genomic_DNA"/>
</dbReference>
<dbReference type="GO" id="GO:0019867">
    <property type="term" value="C:outer membrane"/>
    <property type="evidence" value="ECO:0007669"/>
    <property type="project" value="InterPro"/>
</dbReference>
<evidence type="ECO:0000256" key="4">
    <source>
        <dbReference type="ARBA" id="ARBA00023136"/>
    </source>
</evidence>
<accession>A0AAQ0EKX7</accession>
<reference evidence="7" key="1">
    <citation type="journal article" date="2021" name="Front. Microbiol.">
        <title>Generation of Tetracycline and Rifamycin Resistant Chlamydia Suis Recombinants.</title>
        <authorList>
            <person name="Marti H."/>
            <person name="Bommana S."/>
            <person name="Read T.D."/>
            <person name="Pesch T."/>
            <person name="Prahauser B."/>
            <person name="Dean D."/>
            <person name="Borel N."/>
        </authorList>
    </citation>
    <scope>NUCLEOTIDE SEQUENCE</scope>
    <source>
        <strain evidence="7">208.1</strain>
    </source>
</reference>
<dbReference type="AlphaFoldDB" id="A0AAQ0EKX7"/>
<gene>
    <name evidence="7" type="ORF">INQ84_00175</name>
</gene>
<organism evidence="7 8">
    <name type="scientific">Chlamydia suis</name>
    <dbReference type="NCBI Taxonomy" id="83559"/>
    <lineage>
        <taxon>Bacteria</taxon>
        <taxon>Pseudomonadati</taxon>
        <taxon>Chlamydiota</taxon>
        <taxon>Chlamydiia</taxon>
        <taxon>Chlamydiales</taxon>
        <taxon>Chlamydiaceae</taxon>
        <taxon>Chlamydia/Chlamydophila group</taxon>
        <taxon>Chlamydia</taxon>
    </lineage>
</organism>
<sequence>MSTVPVVSGATSPNASQDIPSDTKSSTLKDRASSLLSSTAFKVGLVVVGALLVIASIALLFIVPEVTSVVNASYLTIPAILGCVNICMGILSINGFRSGDRWALCKTLLKTSEDFLDDGMINDSNKVFTENNLNHIEDTIKFLSKKE</sequence>
<evidence type="ECO:0000256" key="2">
    <source>
        <dbReference type="ARBA" id="ARBA00022692"/>
    </source>
</evidence>
<keyword evidence="3 6" id="KW-1133">Transmembrane helix</keyword>
<evidence type="ECO:0000313" key="8">
    <source>
        <dbReference type="Proteomes" id="UP000825134"/>
    </source>
</evidence>
<evidence type="ECO:0000256" key="3">
    <source>
        <dbReference type="ARBA" id="ARBA00022989"/>
    </source>
</evidence>
<evidence type="ECO:0000256" key="6">
    <source>
        <dbReference type="SAM" id="Phobius"/>
    </source>
</evidence>
<dbReference type="RefSeq" id="WP_080124885.1">
    <property type="nucleotide sequence ID" value="NZ_CP063064.1"/>
</dbReference>
<evidence type="ECO:0000256" key="1">
    <source>
        <dbReference type="ARBA" id="ARBA00004141"/>
    </source>
</evidence>
<dbReference type="InterPro" id="IPR008436">
    <property type="entry name" value="SRP-like"/>
</dbReference>
<feature type="transmembrane region" description="Helical" evidence="6">
    <location>
        <begin position="39"/>
        <end position="63"/>
    </location>
</feature>
<proteinExistence type="predicted"/>
<protein>
    <submittedName>
        <fullName evidence="7">Uncharacterized protein</fullName>
    </submittedName>
</protein>